<dbReference type="Proteomes" id="UP000006882">
    <property type="component" value="Chromosome G3"/>
</dbReference>
<protein>
    <submittedName>
        <fullName evidence="2">Uncharacterized protein</fullName>
    </submittedName>
</protein>
<keyword evidence="1" id="KW-0472">Membrane</keyword>
<keyword evidence="1" id="KW-0812">Transmembrane</keyword>
<dbReference type="AlphaFoldDB" id="A0A251PWN3"/>
<accession>A0A251PWN3</accession>
<sequence length="73" mass="8414">MLNAGAKWYFCIIFNFCTHFLSLLSPASIPLFHSCFSVRKKYATPLLSLQSLLHHLLISPLSFPNIFKLKMKK</sequence>
<gene>
    <name evidence="2" type="ORF">PRUPE_3G072400</name>
</gene>
<evidence type="ECO:0000256" key="1">
    <source>
        <dbReference type="SAM" id="Phobius"/>
    </source>
</evidence>
<evidence type="ECO:0000313" key="3">
    <source>
        <dbReference type="Proteomes" id="UP000006882"/>
    </source>
</evidence>
<proteinExistence type="predicted"/>
<organism evidence="2 3">
    <name type="scientific">Prunus persica</name>
    <name type="common">Peach</name>
    <name type="synonym">Amygdalus persica</name>
    <dbReference type="NCBI Taxonomy" id="3760"/>
    <lineage>
        <taxon>Eukaryota</taxon>
        <taxon>Viridiplantae</taxon>
        <taxon>Streptophyta</taxon>
        <taxon>Embryophyta</taxon>
        <taxon>Tracheophyta</taxon>
        <taxon>Spermatophyta</taxon>
        <taxon>Magnoliopsida</taxon>
        <taxon>eudicotyledons</taxon>
        <taxon>Gunneridae</taxon>
        <taxon>Pentapetalae</taxon>
        <taxon>rosids</taxon>
        <taxon>fabids</taxon>
        <taxon>Rosales</taxon>
        <taxon>Rosaceae</taxon>
        <taxon>Amygdaloideae</taxon>
        <taxon>Amygdaleae</taxon>
        <taxon>Prunus</taxon>
    </lineage>
</organism>
<dbReference type="EMBL" id="CM007653">
    <property type="protein sequence ID" value="ONI15986.1"/>
    <property type="molecule type" value="Genomic_DNA"/>
</dbReference>
<evidence type="ECO:0000313" key="2">
    <source>
        <dbReference type="EMBL" id="ONI15986.1"/>
    </source>
</evidence>
<keyword evidence="3" id="KW-1185">Reference proteome</keyword>
<dbReference type="Gramene" id="ONI15986">
    <property type="protein sequence ID" value="ONI15986"/>
    <property type="gene ID" value="PRUPE_3G072400"/>
</dbReference>
<reference evidence="2 3" key="1">
    <citation type="journal article" date="2013" name="Nat. Genet.">
        <title>The high-quality draft genome of peach (Prunus persica) identifies unique patterns of genetic diversity, domestication and genome evolution.</title>
        <authorList>
            <consortium name="International Peach Genome Initiative"/>
            <person name="Verde I."/>
            <person name="Abbott A.G."/>
            <person name="Scalabrin S."/>
            <person name="Jung S."/>
            <person name="Shu S."/>
            <person name="Marroni F."/>
            <person name="Zhebentyayeva T."/>
            <person name="Dettori M.T."/>
            <person name="Grimwood J."/>
            <person name="Cattonaro F."/>
            <person name="Zuccolo A."/>
            <person name="Rossini L."/>
            <person name="Jenkins J."/>
            <person name="Vendramin E."/>
            <person name="Meisel L.A."/>
            <person name="Decroocq V."/>
            <person name="Sosinski B."/>
            <person name="Prochnik S."/>
            <person name="Mitros T."/>
            <person name="Policriti A."/>
            <person name="Cipriani G."/>
            <person name="Dondini L."/>
            <person name="Ficklin S."/>
            <person name="Goodstein D.M."/>
            <person name="Xuan P."/>
            <person name="Del Fabbro C."/>
            <person name="Aramini V."/>
            <person name="Copetti D."/>
            <person name="Gonzalez S."/>
            <person name="Horner D.S."/>
            <person name="Falchi R."/>
            <person name="Lucas S."/>
            <person name="Mica E."/>
            <person name="Maldonado J."/>
            <person name="Lazzari B."/>
            <person name="Bielenberg D."/>
            <person name="Pirona R."/>
            <person name="Miculan M."/>
            <person name="Barakat A."/>
            <person name="Testolin R."/>
            <person name="Stella A."/>
            <person name="Tartarini S."/>
            <person name="Tonutti P."/>
            <person name="Arus P."/>
            <person name="Orellana A."/>
            <person name="Wells C."/>
            <person name="Main D."/>
            <person name="Vizzotto G."/>
            <person name="Silva H."/>
            <person name="Salamini F."/>
            <person name="Schmutz J."/>
            <person name="Morgante M."/>
            <person name="Rokhsar D.S."/>
        </authorList>
    </citation>
    <scope>NUCLEOTIDE SEQUENCE [LARGE SCALE GENOMIC DNA]</scope>
    <source>
        <strain evidence="3">cv. Nemared</strain>
    </source>
</reference>
<keyword evidence="1" id="KW-1133">Transmembrane helix</keyword>
<name>A0A251PWN3_PRUPE</name>
<feature type="transmembrane region" description="Helical" evidence="1">
    <location>
        <begin position="7"/>
        <end position="27"/>
    </location>
</feature>